<dbReference type="Gene3D" id="3.30.870.10">
    <property type="entry name" value="Endonuclease Chain A"/>
    <property type="match status" value="2"/>
</dbReference>
<dbReference type="GO" id="GO:0016891">
    <property type="term" value="F:RNA endonuclease activity producing 5'-phosphomonoesters, hydrolytic mechanism"/>
    <property type="evidence" value="ECO:0007669"/>
    <property type="project" value="TreeGrafter"/>
</dbReference>
<evidence type="ECO:0000256" key="4">
    <source>
        <dbReference type="ARBA" id="ARBA00022801"/>
    </source>
</evidence>
<reference evidence="9" key="1">
    <citation type="submission" date="2020-04" db="EMBL/GenBank/DDBJ databases">
        <title>Description of Shewanella salipaludis sp. nov., isolated from a salt marsh.</title>
        <authorList>
            <person name="Park S."/>
            <person name="Yoon J.-H."/>
        </authorList>
    </citation>
    <scope>NUCLEOTIDE SEQUENCE</scope>
    <source>
        <strain evidence="9">SHSM-M6</strain>
    </source>
</reference>
<feature type="domain" description="PLD phosphodiesterase" evidence="8">
    <location>
        <begin position="129"/>
        <end position="156"/>
    </location>
</feature>
<dbReference type="GO" id="GO:0016042">
    <property type="term" value="P:lipid catabolic process"/>
    <property type="evidence" value="ECO:0007669"/>
    <property type="project" value="UniProtKB-KW"/>
</dbReference>
<organism evidence="9 10">
    <name type="scientific">Shewanella salipaludis</name>
    <dbReference type="NCBI Taxonomy" id="2723052"/>
    <lineage>
        <taxon>Bacteria</taxon>
        <taxon>Pseudomonadati</taxon>
        <taxon>Pseudomonadota</taxon>
        <taxon>Gammaproteobacteria</taxon>
        <taxon>Alteromonadales</taxon>
        <taxon>Shewanellaceae</taxon>
        <taxon>Shewanella</taxon>
    </lineage>
</organism>
<dbReference type="SUPFAM" id="SSF81585">
    <property type="entry name" value="PsbU/PolX domain-like"/>
    <property type="match status" value="1"/>
</dbReference>
<keyword evidence="6" id="KW-0443">Lipid metabolism</keyword>
<dbReference type="AlphaFoldDB" id="A0A972JKL0"/>
<evidence type="ECO:0000313" key="9">
    <source>
        <dbReference type="EMBL" id="NMH65244.1"/>
    </source>
</evidence>
<evidence type="ECO:0000256" key="2">
    <source>
        <dbReference type="ARBA" id="ARBA00008664"/>
    </source>
</evidence>
<keyword evidence="4" id="KW-0378">Hydrolase</keyword>
<evidence type="ECO:0000256" key="1">
    <source>
        <dbReference type="ARBA" id="ARBA00000798"/>
    </source>
</evidence>
<evidence type="ECO:0000259" key="8">
    <source>
        <dbReference type="PROSITE" id="PS50035"/>
    </source>
</evidence>
<evidence type="ECO:0000256" key="5">
    <source>
        <dbReference type="ARBA" id="ARBA00022963"/>
    </source>
</evidence>
<dbReference type="PANTHER" id="PTHR43856:SF1">
    <property type="entry name" value="MITOCHONDRIAL CARDIOLIPIN HYDROLASE"/>
    <property type="match status" value="1"/>
</dbReference>
<gene>
    <name evidence="9" type="ORF">HC757_08675</name>
</gene>
<sequence>MKFNKIKMGLFFGFKLSLAAGSFCVAGLSQADDIEVYFNHSVNPPAVQADLEQKIVELINSADNSLYMAIYDLDLPGIANAMVAAKQRGVDVKFVTDEDNIAGENATALGILNQGGVPWIDDTENGSAGSKIQHNKFIVVDGKKVLSGSTNFSQSGVHGDLDANGNLISEGNDNHIVIIDSNQLASVYTHQFNLMWGDGPGGAKDSLFGLGKPDHQLETVYTNNDNIRIDVQFTPQSSSVYQGSTLYNMQQYIRSAKTRIHLAQFVISAQDVADEMELRHDAGVEVQGIGDPGFFSRYYSEFQDMLGKAAPDASGAMEVDGYTGAVNNVWENPADVRIAKLNGGDKWHHKYIIIDDMVLTGSHNISGAAAFGNDENIIIIHDKQTAGEFEGHFSHAFCLAGNGTDCTQPSYGEGTWEGVFFTGAEVAVVLDMVNNASLTELDIDAGMNKTAASNIIAARPIDGMDTLAAVSYVGAAAMQDLKDYINTWQSK</sequence>
<keyword evidence="5" id="KW-0442">Lipid degradation</keyword>
<feature type="domain" description="PLD phosphodiesterase" evidence="8">
    <location>
        <begin position="348"/>
        <end position="369"/>
    </location>
</feature>
<dbReference type="Proteomes" id="UP000737113">
    <property type="component" value="Unassembled WGS sequence"/>
</dbReference>
<dbReference type="InterPro" id="IPR025202">
    <property type="entry name" value="PLD-like_dom"/>
</dbReference>
<keyword evidence="7" id="KW-0732">Signal</keyword>
<dbReference type="EC" id="3.1.4.4" evidence="3"/>
<dbReference type="Pfam" id="PF13091">
    <property type="entry name" value="PLDc_2"/>
    <property type="match status" value="2"/>
</dbReference>
<dbReference type="CDD" id="cd09173">
    <property type="entry name" value="PLDc_Nuc_like_unchar1_2"/>
    <property type="match status" value="1"/>
</dbReference>
<evidence type="ECO:0000256" key="7">
    <source>
        <dbReference type="SAM" id="SignalP"/>
    </source>
</evidence>
<dbReference type="SUPFAM" id="SSF56024">
    <property type="entry name" value="Phospholipase D/nuclease"/>
    <property type="match status" value="2"/>
</dbReference>
<keyword evidence="10" id="KW-1185">Reference proteome</keyword>
<comment type="similarity">
    <text evidence="2">Belongs to the phospholipase D family.</text>
</comment>
<feature type="signal peptide" evidence="7">
    <location>
        <begin position="1"/>
        <end position="31"/>
    </location>
</feature>
<evidence type="ECO:0000256" key="6">
    <source>
        <dbReference type="ARBA" id="ARBA00023098"/>
    </source>
</evidence>
<dbReference type="PROSITE" id="PS50035">
    <property type="entry name" value="PLD"/>
    <property type="match status" value="2"/>
</dbReference>
<comment type="caution">
    <text evidence="9">The sequence shown here is derived from an EMBL/GenBank/DDBJ whole genome shotgun (WGS) entry which is preliminary data.</text>
</comment>
<dbReference type="InterPro" id="IPR001736">
    <property type="entry name" value="PLipase_D/transphosphatidylase"/>
</dbReference>
<proteinExistence type="inferred from homology"/>
<dbReference type="SMART" id="SM00155">
    <property type="entry name" value="PLDc"/>
    <property type="match status" value="2"/>
</dbReference>
<dbReference type="CDD" id="cd09116">
    <property type="entry name" value="PLDc_Nuc_like"/>
    <property type="match status" value="1"/>
</dbReference>
<dbReference type="EMBL" id="JAAXYH010000004">
    <property type="protein sequence ID" value="NMH65244.1"/>
    <property type="molecule type" value="Genomic_DNA"/>
</dbReference>
<evidence type="ECO:0000256" key="3">
    <source>
        <dbReference type="ARBA" id="ARBA00012027"/>
    </source>
</evidence>
<dbReference type="PANTHER" id="PTHR43856">
    <property type="entry name" value="CARDIOLIPIN HYDROLASE"/>
    <property type="match status" value="1"/>
</dbReference>
<feature type="chain" id="PRO_5036741824" description="phospholipase D" evidence="7">
    <location>
        <begin position="32"/>
        <end position="491"/>
    </location>
</feature>
<dbReference type="GO" id="GO:0006793">
    <property type="term" value="P:phosphorus metabolic process"/>
    <property type="evidence" value="ECO:0007669"/>
    <property type="project" value="UniProtKB-ARBA"/>
</dbReference>
<protein>
    <recommendedName>
        <fullName evidence="3">phospholipase D</fullName>
        <ecNumber evidence="3">3.1.4.4</ecNumber>
    </recommendedName>
</protein>
<dbReference type="Gene3D" id="1.10.150.320">
    <property type="entry name" value="Photosystem II 12 kDa extrinsic protein"/>
    <property type="match status" value="1"/>
</dbReference>
<comment type="catalytic activity">
    <reaction evidence="1">
        <text>a 1,2-diacyl-sn-glycero-3-phosphocholine + H2O = a 1,2-diacyl-sn-glycero-3-phosphate + choline + H(+)</text>
        <dbReference type="Rhea" id="RHEA:14445"/>
        <dbReference type="ChEBI" id="CHEBI:15354"/>
        <dbReference type="ChEBI" id="CHEBI:15377"/>
        <dbReference type="ChEBI" id="CHEBI:15378"/>
        <dbReference type="ChEBI" id="CHEBI:57643"/>
        <dbReference type="ChEBI" id="CHEBI:58608"/>
        <dbReference type="EC" id="3.1.4.4"/>
    </reaction>
</comment>
<evidence type="ECO:0000313" key="10">
    <source>
        <dbReference type="Proteomes" id="UP000737113"/>
    </source>
</evidence>
<dbReference type="InterPro" id="IPR051406">
    <property type="entry name" value="PLD_domain"/>
</dbReference>
<accession>A0A972JKL0</accession>
<name>A0A972JKL0_9GAMM</name>
<dbReference type="RefSeq" id="WP_169563921.1">
    <property type="nucleotide sequence ID" value="NZ_JAAXYH010000004.1"/>
</dbReference>
<dbReference type="GO" id="GO:0004630">
    <property type="term" value="F:phospholipase D activity"/>
    <property type="evidence" value="ECO:0007669"/>
    <property type="project" value="UniProtKB-EC"/>
</dbReference>